<comment type="caution">
    <text evidence="1">The sequence shown here is derived from an EMBL/GenBank/DDBJ whole genome shotgun (WGS) entry which is preliminary data.</text>
</comment>
<organism evidence="1 2">
    <name type="scientific">Chaetomidium leptoderma</name>
    <dbReference type="NCBI Taxonomy" id="669021"/>
    <lineage>
        <taxon>Eukaryota</taxon>
        <taxon>Fungi</taxon>
        <taxon>Dikarya</taxon>
        <taxon>Ascomycota</taxon>
        <taxon>Pezizomycotina</taxon>
        <taxon>Sordariomycetes</taxon>
        <taxon>Sordariomycetidae</taxon>
        <taxon>Sordariales</taxon>
        <taxon>Chaetomiaceae</taxon>
        <taxon>Chaetomidium</taxon>
    </lineage>
</organism>
<name>A0AAN6ZTW2_9PEZI</name>
<reference evidence="1" key="1">
    <citation type="journal article" date="2023" name="Mol. Phylogenet. Evol.">
        <title>Genome-scale phylogeny and comparative genomics of the fungal order Sordariales.</title>
        <authorList>
            <person name="Hensen N."/>
            <person name="Bonometti L."/>
            <person name="Westerberg I."/>
            <person name="Brannstrom I.O."/>
            <person name="Guillou S."/>
            <person name="Cros-Aarteil S."/>
            <person name="Calhoun S."/>
            <person name="Haridas S."/>
            <person name="Kuo A."/>
            <person name="Mondo S."/>
            <person name="Pangilinan J."/>
            <person name="Riley R."/>
            <person name="LaButti K."/>
            <person name="Andreopoulos B."/>
            <person name="Lipzen A."/>
            <person name="Chen C."/>
            <person name="Yan M."/>
            <person name="Daum C."/>
            <person name="Ng V."/>
            <person name="Clum A."/>
            <person name="Steindorff A."/>
            <person name="Ohm R.A."/>
            <person name="Martin F."/>
            <person name="Silar P."/>
            <person name="Natvig D.O."/>
            <person name="Lalanne C."/>
            <person name="Gautier V."/>
            <person name="Ament-Velasquez S.L."/>
            <person name="Kruys A."/>
            <person name="Hutchinson M.I."/>
            <person name="Powell A.J."/>
            <person name="Barry K."/>
            <person name="Miller A.N."/>
            <person name="Grigoriev I.V."/>
            <person name="Debuchy R."/>
            <person name="Gladieux P."/>
            <person name="Hiltunen Thoren M."/>
            <person name="Johannesson H."/>
        </authorList>
    </citation>
    <scope>NUCLEOTIDE SEQUENCE</scope>
    <source>
        <strain evidence="1">CBS 538.74</strain>
    </source>
</reference>
<dbReference type="PANTHER" id="PTHR11750">
    <property type="entry name" value="PROTEIN N-TERMINAL AMIDASE"/>
    <property type="match status" value="1"/>
</dbReference>
<evidence type="ECO:0000313" key="2">
    <source>
        <dbReference type="Proteomes" id="UP001302745"/>
    </source>
</evidence>
<dbReference type="InterPro" id="IPR039703">
    <property type="entry name" value="Nta1"/>
</dbReference>
<dbReference type="GO" id="GO:0070773">
    <property type="term" value="F:protein-N-terminal glutamine amidohydrolase activity"/>
    <property type="evidence" value="ECO:0007669"/>
    <property type="project" value="InterPro"/>
</dbReference>
<dbReference type="PANTHER" id="PTHR11750:SF26">
    <property type="entry name" value="PROTEIN N-TERMINAL AMIDASE"/>
    <property type="match status" value="1"/>
</dbReference>
<dbReference type="EMBL" id="MU857259">
    <property type="protein sequence ID" value="KAK4148791.1"/>
    <property type="molecule type" value="Genomic_DNA"/>
</dbReference>
<dbReference type="AlphaFoldDB" id="A0AAN6ZTW2"/>
<keyword evidence="2" id="KW-1185">Reference proteome</keyword>
<dbReference type="Gene3D" id="3.60.110.10">
    <property type="entry name" value="Carbon-nitrogen hydrolase"/>
    <property type="match status" value="1"/>
</dbReference>
<accession>A0AAN6ZTW2</accession>
<evidence type="ECO:0000313" key="1">
    <source>
        <dbReference type="EMBL" id="KAK4148791.1"/>
    </source>
</evidence>
<protein>
    <submittedName>
        <fullName evidence="1">Uncharacterized protein</fullName>
    </submittedName>
</protein>
<sequence length="185" mass="20869">VGYSEKVDAECPASPEYYNSALVVDGDGDTVGNYRKSFLHCTDETWARESSDGFFRGELPGLGNVGLGIVRPSSNPYKLEAPWDAFEFGIHILEAQTNVVILTMAWQAQQDPSLLSYNPKEPDVEILVYWVQRLEPIIRDRAGRHAPYRPRVQGRLLSLRLSSRPCRNRLDHHGHLGTPRHVLGF</sequence>
<proteinExistence type="predicted"/>
<gene>
    <name evidence="1" type="ORF">C8A00DRAFT_19439</name>
</gene>
<dbReference type="SUPFAM" id="SSF56317">
    <property type="entry name" value="Carbon-nitrogen hydrolase"/>
    <property type="match status" value="1"/>
</dbReference>
<dbReference type="InterPro" id="IPR036526">
    <property type="entry name" value="C-N_Hydrolase_sf"/>
</dbReference>
<dbReference type="GO" id="GO:0008418">
    <property type="term" value="F:protein-N-terminal asparagine amidohydrolase activity"/>
    <property type="evidence" value="ECO:0007669"/>
    <property type="project" value="InterPro"/>
</dbReference>
<dbReference type="GO" id="GO:0030163">
    <property type="term" value="P:protein catabolic process"/>
    <property type="evidence" value="ECO:0007669"/>
    <property type="project" value="TreeGrafter"/>
</dbReference>
<feature type="non-terminal residue" evidence="1">
    <location>
        <position position="1"/>
    </location>
</feature>
<dbReference type="Proteomes" id="UP001302745">
    <property type="component" value="Unassembled WGS sequence"/>
</dbReference>
<reference evidence="1" key="2">
    <citation type="submission" date="2023-05" db="EMBL/GenBank/DDBJ databases">
        <authorList>
            <consortium name="Lawrence Berkeley National Laboratory"/>
            <person name="Steindorff A."/>
            <person name="Hensen N."/>
            <person name="Bonometti L."/>
            <person name="Westerberg I."/>
            <person name="Brannstrom I.O."/>
            <person name="Guillou S."/>
            <person name="Cros-Aarteil S."/>
            <person name="Calhoun S."/>
            <person name="Haridas S."/>
            <person name="Kuo A."/>
            <person name="Mondo S."/>
            <person name="Pangilinan J."/>
            <person name="Riley R."/>
            <person name="Labutti K."/>
            <person name="Andreopoulos B."/>
            <person name="Lipzen A."/>
            <person name="Chen C."/>
            <person name="Yanf M."/>
            <person name="Daum C."/>
            <person name="Ng V."/>
            <person name="Clum A."/>
            <person name="Ohm R."/>
            <person name="Martin F."/>
            <person name="Silar P."/>
            <person name="Natvig D."/>
            <person name="Lalanne C."/>
            <person name="Gautier V."/>
            <person name="Ament-Velasquez S.L."/>
            <person name="Kruys A."/>
            <person name="Hutchinson M.I."/>
            <person name="Powell A.J."/>
            <person name="Barry K."/>
            <person name="Miller A.N."/>
            <person name="Grigoriev I.V."/>
            <person name="Debuchy R."/>
            <person name="Gladieux P."/>
            <person name="Thoren M.H."/>
            <person name="Johannesson H."/>
        </authorList>
    </citation>
    <scope>NUCLEOTIDE SEQUENCE</scope>
    <source>
        <strain evidence="1">CBS 538.74</strain>
    </source>
</reference>